<evidence type="ECO:0000256" key="1">
    <source>
        <dbReference type="SAM" id="Phobius"/>
    </source>
</evidence>
<evidence type="ECO:0000313" key="2">
    <source>
        <dbReference type="EMBL" id="MFC3660938.1"/>
    </source>
</evidence>
<dbReference type="RefSeq" id="WP_386711410.1">
    <property type="nucleotide sequence ID" value="NZ_JBHRYF010000009.1"/>
</dbReference>
<name>A0ABV7UW28_9GAMM</name>
<sequence>MAGAAATSRRTAAPIARHAHVTRHAGNQGGIRMTTGHQDELDELKQSLLKLATIANQLDARSAQAVQQIETCREALDQGMHRLESGATRLAGDALRIVREQAAQMVAQGTAQALGELDVHLQAGVQTARRAALDMDDQRKQLARAQGGLVWKALVALTIGSLLAAGGSGYIAWKSMRDIQRAEFGQDILHATRNGMLTRCGDDLCAKVGRQATRYGSDGEYVLLEP</sequence>
<dbReference type="EMBL" id="JBHRYF010000009">
    <property type="protein sequence ID" value="MFC3660938.1"/>
    <property type="molecule type" value="Genomic_DNA"/>
</dbReference>
<gene>
    <name evidence="2" type="ORF">ACFOM9_12740</name>
</gene>
<protein>
    <recommendedName>
        <fullName evidence="4">Relaxation protein</fullName>
    </recommendedName>
</protein>
<keyword evidence="1" id="KW-1133">Transmembrane helix</keyword>
<comment type="caution">
    <text evidence="2">The sequence shown here is derived from an EMBL/GenBank/DDBJ whole genome shotgun (WGS) entry which is preliminary data.</text>
</comment>
<evidence type="ECO:0000313" key="3">
    <source>
        <dbReference type="Proteomes" id="UP001595724"/>
    </source>
</evidence>
<dbReference type="Proteomes" id="UP001595724">
    <property type="component" value="Unassembled WGS sequence"/>
</dbReference>
<keyword evidence="1" id="KW-0812">Transmembrane</keyword>
<feature type="transmembrane region" description="Helical" evidence="1">
    <location>
        <begin position="149"/>
        <end position="173"/>
    </location>
</feature>
<keyword evidence="3" id="KW-1185">Reference proteome</keyword>
<evidence type="ECO:0008006" key="4">
    <source>
        <dbReference type="Google" id="ProtNLM"/>
    </source>
</evidence>
<keyword evidence="1" id="KW-0472">Membrane</keyword>
<accession>A0ABV7UW28</accession>
<organism evidence="2 3">
    <name type="scientific">Luteimonas notoginsengisoli</name>
    <dbReference type="NCBI Taxonomy" id="1578200"/>
    <lineage>
        <taxon>Bacteria</taxon>
        <taxon>Pseudomonadati</taxon>
        <taxon>Pseudomonadota</taxon>
        <taxon>Gammaproteobacteria</taxon>
        <taxon>Lysobacterales</taxon>
        <taxon>Lysobacteraceae</taxon>
        <taxon>Luteimonas</taxon>
    </lineage>
</organism>
<proteinExistence type="predicted"/>
<reference evidence="3" key="1">
    <citation type="journal article" date="2019" name="Int. J. Syst. Evol. Microbiol.">
        <title>The Global Catalogue of Microorganisms (GCM) 10K type strain sequencing project: providing services to taxonomists for standard genome sequencing and annotation.</title>
        <authorList>
            <consortium name="The Broad Institute Genomics Platform"/>
            <consortium name="The Broad Institute Genome Sequencing Center for Infectious Disease"/>
            <person name="Wu L."/>
            <person name="Ma J."/>
        </authorList>
    </citation>
    <scope>NUCLEOTIDE SEQUENCE [LARGE SCALE GENOMIC DNA]</scope>
    <source>
        <strain evidence="3">KCTC 42211</strain>
    </source>
</reference>